<gene>
    <name evidence="2" type="ORF">ZIOFF_062443</name>
</gene>
<dbReference type="SUPFAM" id="SSF56112">
    <property type="entry name" value="Protein kinase-like (PK-like)"/>
    <property type="match status" value="1"/>
</dbReference>
<evidence type="ECO:0000313" key="3">
    <source>
        <dbReference type="Proteomes" id="UP000734854"/>
    </source>
</evidence>
<dbReference type="InterPro" id="IPR025525">
    <property type="entry name" value="hAT-like_transposase_RNase-H"/>
</dbReference>
<dbReference type="PANTHER" id="PTHR23272">
    <property type="entry name" value="BED FINGER-RELATED"/>
    <property type="match status" value="1"/>
</dbReference>
<dbReference type="Proteomes" id="UP000734854">
    <property type="component" value="Unassembled WGS sequence"/>
</dbReference>
<keyword evidence="3" id="KW-1185">Reference proteome</keyword>
<protein>
    <recommendedName>
        <fullName evidence="1">hAT-like transposase RNase-H fold domain-containing protein</fullName>
    </recommendedName>
</protein>
<evidence type="ECO:0000259" key="1">
    <source>
        <dbReference type="Pfam" id="PF14372"/>
    </source>
</evidence>
<dbReference type="InterPro" id="IPR012337">
    <property type="entry name" value="RNaseH-like_sf"/>
</dbReference>
<dbReference type="Pfam" id="PF14372">
    <property type="entry name" value="hAT-like_RNase-H"/>
    <property type="match status" value="1"/>
</dbReference>
<proteinExistence type="predicted"/>
<dbReference type="GO" id="GO:0003677">
    <property type="term" value="F:DNA binding"/>
    <property type="evidence" value="ECO:0007669"/>
    <property type="project" value="InterPro"/>
</dbReference>
<dbReference type="EMBL" id="JACMSC010000017">
    <property type="protein sequence ID" value="KAG6478993.1"/>
    <property type="molecule type" value="Genomic_DNA"/>
</dbReference>
<sequence>MGAISPGTSRPLYPRVNVVASDPTACHSPTPLLGHPMSPNLHPSPPLLCSGRRSLRIDVGGSPRLPQPGYDGSLLRPHIDTATHILYADDPELWPSSPAMHRLRSALLDQFRECGILLKMDKMSTVPMDVPTRWNSTYTMLFVAYKFKKVFDRMVENVQFVEYFEEVDSSEKKKRVGPPMEKDWEKARVFVNFLKRFHDTTLQLIATKKTTSPLIWEGIVAMRTVIDETILDTTNPSLQEIAKRMECKFKKYWGNLEKVNKLIFLGHILDPRYKLQMNGIHLGDMNLDTSKIQSFVDSLKNCLMELYHAYKGNSPLDRINGIDDGDVDKDLMEMYKNDPIKLNYHLKMAQVSMVSKMKRENFMEMLGYCVDGNMHLMVYEFATMGSLNDVLHGSKAISTDY</sequence>
<organism evidence="2 3">
    <name type="scientific">Zingiber officinale</name>
    <name type="common">Ginger</name>
    <name type="synonym">Amomum zingiber</name>
    <dbReference type="NCBI Taxonomy" id="94328"/>
    <lineage>
        <taxon>Eukaryota</taxon>
        <taxon>Viridiplantae</taxon>
        <taxon>Streptophyta</taxon>
        <taxon>Embryophyta</taxon>
        <taxon>Tracheophyta</taxon>
        <taxon>Spermatophyta</taxon>
        <taxon>Magnoliopsida</taxon>
        <taxon>Liliopsida</taxon>
        <taxon>Zingiberales</taxon>
        <taxon>Zingiberaceae</taxon>
        <taxon>Zingiber</taxon>
    </lineage>
</organism>
<evidence type="ECO:0000313" key="2">
    <source>
        <dbReference type="EMBL" id="KAG6478993.1"/>
    </source>
</evidence>
<name>A0A8J5KJ86_ZINOF</name>
<comment type="caution">
    <text evidence="2">The sequence shown here is derived from an EMBL/GenBank/DDBJ whole genome shotgun (WGS) entry which is preliminary data.</text>
</comment>
<accession>A0A8J5KJ86</accession>
<reference evidence="2 3" key="1">
    <citation type="submission" date="2020-08" db="EMBL/GenBank/DDBJ databases">
        <title>Plant Genome Project.</title>
        <authorList>
            <person name="Zhang R.-G."/>
        </authorList>
    </citation>
    <scope>NUCLEOTIDE SEQUENCE [LARGE SCALE GENOMIC DNA]</scope>
    <source>
        <tissue evidence="2">Rhizome</tissue>
    </source>
</reference>
<dbReference type="PANTHER" id="PTHR23272:SF187">
    <property type="entry name" value="AC9 TRANSPOSASE-RELATED"/>
    <property type="match status" value="1"/>
</dbReference>
<dbReference type="InterPro" id="IPR011009">
    <property type="entry name" value="Kinase-like_dom_sf"/>
</dbReference>
<dbReference type="Gene3D" id="1.10.510.10">
    <property type="entry name" value="Transferase(Phosphotransferase) domain 1"/>
    <property type="match status" value="1"/>
</dbReference>
<dbReference type="SUPFAM" id="SSF53098">
    <property type="entry name" value="Ribonuclease H-like"/>
    <property type="match status" value="1"/>
</dbReference>
<dbReference type="AlphaFoldDB" id="A0A8J5KJ86"/>
<feature type="domain" description="hAT-like transposase RNase-H fold" evidence="1">
    <location>
        <begin position="208"/>
        <end position="310"/>
    </location>
</feature>